<accession>A0ABQ0AAQ5</accession>
<evidence type="ECO:0000256" key="1">
    <source>
        <dbReference type="ARBA" id="ARBA00023125"/>
    </source>
</evidence>
<feature type="DNA-binding region" description="OmpR/PhoB-type" evidence="2">
    <location>
        <begin position="131"/>
        <end position="229"/>
    </location>
</feature>
<dbReference type="Pfam" id="PF00486">
    <property type="entry name" value="Trans_reg_C"/>
    <property type="match status" value="1"/>
</dbReference>
<organism evidence="4 5">
    <name type="scientific">Sessilibacter corallicola</name>
    <dbReference type="NCBI Taxonomy" id="2904075"/>
    <lineage>
        <taxon>Bacteria</taxon>
        <taxon>Pseudomonadati</taxon>
        <taxon>Pseudomonadota</taxon>
        <taxon>Gammaproteobacteria</taxon>
        <taxon>Cellvibrionales</taxon>
        <taxon>Cellvibrionaceae</taxon>
        <taxon>Sessilibacter</taxon>
    </lineage>
</organism>
<dbReference type="Gene3D" id="1.10.10.10">
    <property type="entry name" value="Winged helix-like DNA-binding domain superfamily/Winged helix DNA-binding domain"/>
    <property type="match status" value="1"/>
</dbReference>
<reference evidence="4 5" key="1">
    <citation type="submission" date="2024-04" db="EMBL/GenBank/DDBJ databases">
        <title>Draft genome sequence of Sessilibacter corallicola NBRC 116591.</title>
        <authorList>
            <person name="Miyakawa T."/>
            <person name="Kusuya Y."/>
            <person name="Miura T."/>
        </authorList>
    </citation>
    <scope>NUCLEOTIDE SEQUENCE [LARGE SCALE GENOMIC DNA]</scope>
    <source>
        <strain evidence="4 5">KU-00831-HH</strain>
    </source>
</reference>
<evidence type="ECO:0000313" key="4">
    <source>
        <dbReference type="EMBL" id="GAA6168739.1"/>
    </source>
</evidence>
<keyword evidence="1 2" id="KW-0238">DNA-binding</keyword>
<dbReference type="SUPFAM" id="SSF46894">
    <property type="entry name" value="C-terminal effector domain of the bipartite response regulators"/>
    <property type="match status" value="1"/>
</dbReference>
<dbReference type="Proteomes" id="UP001465153">
    <property type="component" value="Unassembled WGS sequence"/>
</dbReference>
<dbReference type="PROSITE" id="PS51755">
    <property type="entry name" value="OMPR_PHOB"/>
    <property type="match status" value="1"/>
</dbReference>
<dbReference type="CDD" id="cd00383">
    <property type="entry name" value="trans_reg_C"/>
    <property type="match status" value="1"/>
</dbReference>
<feature type="domain" description="OmpR/PhoB-type" evidence="3">
    <location>
        <begin position="131"/>
        <end position="229"/>
    </location>
</feature>
<proteinExistence type="predicted"/>
<gene>
    <name evidence="4" type="ORF">NBRC116591_25500</name>
</gene>
<dbReference type="EMBL" id="BAABWN010000008">
    <property type="protein sequence ID" value="GAA6168739.1"/>
    <property type="molecule type" value="Genomic_DNA"/>
</dbReference>
<evidence type="ECO:0000259" key="3">
    <source>
        <dbReference type="PROSITE" id="PS51755"/>
    </source>
</evidence>
<evidence type="ECO:0000313" key="5">
    <source>
        <dbReference type="Proteomes" id="UP001465153"/>
    </source>
</evidence>
<evidence type="ECO:0000256" key="2">
    <source>
        <dbReference type="PROSITE-ProRule" id="PRU01091"/>
    </source>
</evidence>
<dbReference type="SMART" id="SM00862">
    <property type="entry name" value="Trans_reg_C"/>
    <property type="match status" value="1"/>
</dbReference>
<keyword evidence="5" id="KW-1185">Reference proteome</keyword>
<dbReference type="InterPro" id="IPR036388">
    <property type="entry name" value="WH-like_DNA-bd_sf"/>
</dbReference>
<dbReference type="InterPro" id="IPR016032">
    <property type="entry name" value="Sig_transdc_resp-reg_C-effctor"/>
</dbReference>
<name>A0ABQ0AAQ5_9GAMM</name>
<comment type="caution">
    <text evidence="4">The sequence shown here is derived from an EMBL/GenBank/DDBJ whole genome shotgun (WGS) entry which is preliminary data.</text>
</comment>
<sequence>MSFTLPNVLLLIKNSETQAEINQLLSDKPFHLFFQTDPEKALSAISAFRPEIVVIDSAYLLDLNPTLLHRIQVFHPAPYLKITNTEKLPTNHGNFAKEVSARLLRASLAKTLTQLTQAHPLPTPEHARPQRRDIVVGNLRIDRFTKQTWLSGAKLDLTAQEYDLLIYLVINANSVAKPEELLKRVKSLGTENSNNSVDLYIARLRKLLRDDGPAPEKIKTVEGGYLLARDAW</sequence>
<dbReference type="InterPro" id="IPR001867">
    <property type="entry name" value="OmpR/PhoB-type_DNA-bd"/>
</dbReference>
<protein>
    <recommendedName>
        <fullName evidence="3">OmpR/PhoB-type domain-containing protein</fullName>
    </recommendedName>
</protein>
<dbReference type="RefSeq" id="WP_353303492.1">
    <property type="nucleotide sequence ID" value="NZ_BAABWN010000008.1"/>
</dbReference>